<dbReference type="HOGENOM" id="CLU_024514_0_0_1"/>
<comment type="caution">
    <text evidence="1">The sequence shown here is derived from an EMBL/GenBank/DDBJ whole genome shotgun (WGS) entry which is preliminary data.</text>
</comment>
<sequence length="680" mass="77682">MSDTEVESLNTMLPLTVPEIIDIIKDSATECSKSKDYISFSTVLDVYLDDWSIYNAEERTQLMDTLYEVLEADKQLLAEIGWDLPPLLLPLIEDGWPVKFGLRESFPVVWLYKMFNLLTENGDPKALLLTCCEQIKILKDTDQDEPVDPVLFEEIKNSLSEEYKSKFDDVDERIANYITIKRGGFLVIKFHALFECIKFSLRKIDTLYPSKFLGMVVSTILNFFNNAKSSSGEISILRAVYLFMRDYVPPDIPKGIVEREELSEEEFEKIFGDENYLQRKLLCFLLGACVDRMSQSHPVPLIIALMPSLIDYEMSSAAKNYVELLNRLVTLQLSFDIDVEHQLMTEIQDCHGLLIKNIENVNTAEDMVKVVISTYNNTSFREKKPTGLTLTNSSLIILYMFAGYVDHVNSTIQAPLDTLSLIALQLFMFIPYTVDTSLTNLAAFSYLLVMTILNIEKTKQVASASQLANKRIRLLVLTYLQTVTSVVSLCGLKNIRKLFSKFLNKFLQHLPEDISYSFILDTLENCPFDDSVVCVLTVYKHLVSAVKFDGEKFVQNFEALDLKEKTYPKPPSLPPRNLVDYKPFIEFTEFRQKEFTNTFGKVISETFPSTPLGIDVLKTGKLVAFINFVIKADFKDKDEIKSLLKRINGFIVKVDSKNTAGVQYFVDKINFAVDEVLRKI</sequence>
<dbReference type="InterPro" id="IPR040347">
    <property type="entry name" value="YBP1/2"/>
</dbReference>
<dbReference type="PANTHER" id="PTHR28020">
    <property type="entry name" value="YAP1-BINDING PROTEIN 1-RELATED"/>
    <property type="match status" value="1"/>
</dbReference>
<evidence type="ECO:0000313" key="2">
    <source>
        <dbReference type="Proteomes" id="UP000029867"/>
    </source>
</evidence>
<dbReference type="AlphaFoldDB" id="A0A099P4T5"/>
<dbReference type="EMBL" id="JQFK01000010">
    <property type="protein sequence ID" value="KGK39252.1"/>
    <property type="molecule type" value="Genomic_DNA"/>
</dbReference>
<dbReference type="VEuPathDB" id="FungiDB:C5L36_0B10610"/>
<proteinExistence type="predicted"/>
<dbReference type="eggNOG" id="ENOG502RY9F">
    <property type="taxonomic scope" value="Eukaryota"/>
</dbReference>
<accession>A0A099P4T5</accession>
<evidence type="ECO:0000313" key="1">
    <source>
        <dbReference type="EMBL" id="KGK39252.1"/>
    </source>
</evidence>
<dbReference type="Proteomes" id="UP000029867">
    <property type="component" value="Unassembled WGS sequence"/>
</dbReference>
<reference evidence="2" key="1">
    <citation type="journal article" date="2014" name="Microb. Cell Fact.">
        <title>Exploiting Issatchenkia orientalis SD108 for succinic acid production.</title>
        <authorList>
            <person name="Xiao H."/>
            <person name="Shao Z."/>
            <person name="Jiang Y."/>
            <person name="Dole S."/>
            <person name="Zhao H."/>
        </authorList>
    </citation>
    <scope>NUCLEOTIDE SEQUENCE [LARGE SCALE GENOMIC DNA]</scope>
    <source>
        <strain evidence="2">SD108</strain>
    </source>
</reference>
<name>A0A099P4T5_PICKU</name>
<dbReference type="InterPro" id="IPR013877">
    <property type="entry name" value="YAP-bd/ALF4/Glomulin"/>
</dbReference>
<evidence type="ECO:0008006" key="3">
    <source>
        <dbReference type="Google" id="ProtNLM"/>
    </source>
</evidence>
<gene>
    <name evidence="1" type="ORF">JL09_g1493</name>
</gene>
<protein>
    <recommendedName>
        <fullName evidence="3">CAP1-binding-protein</fullName>
    </recommendedName>
</protein>
<dbReference type="PANTHER" id="PTHR28020:SF1">
    <property type="entry name" value="YAP1-BINDING PROTEIN 1-RELATED"/>
    <property type="match status" value="1"/>
</dbReference>
<dbReference type="GO" id="GO:0034599">
    <property type="term" value="P:cellular response to oxidative stress"/>
    <property type="evidence" value="ECO:0007669"/>
    <property type="project" value="InterPro"/>
</dbReference>
<dbReference type="GO" id="GO:0005737">
    <property type="term" value="C:cytoplasm"/>
    <property type="evidence" value="ECO:0007669"/>
    <property type="project" value="TreeGrafter"/>
</dbReference>
<dbReference type="Pfam" id="PF08568">
    <property type="entry name" value="Kinetochor_Ybp2"/>
    <property type="match status" value="1"/>
</dbReference>
<organism evidence="1 2">
    <name type="scientific">Pichia kudriavzevii</name>
    <name type="common">Yeast</name>
    <name type="synonym">Issatchenkia orientalis</name>
    <dbReference type="NCBI Taxonomy" id="4909"/>
    <lineage>
        <taxon>Eukaryota</taxon>
        <taxon>Fungi</taxon>
        <taxon>Dikarya</taxon>
        <taxon>Ascomycota</taxon>
        <taxon>Saccharomycotina</taxon>
        <taxon>Pichiomycetes</taxon>
        <taxon>Pichiales</taxon>
        <taxon>Pichiaceae</taxon>
        <taxon>Pichia</taxon>
    </lineage>
</organism>